<evidence type="ECO:0000313" key="1">
    <source>
        <dbReference type="EMBL" id="ERM80471.1"/>
    </source>
</evidence>
<evidence type="ECO:0000313" key="2">
    <source>
        <dbReference type="Proteomes" id="UP000016843"/>
    </source>
</evidence>
<reference evidence="1 2" key="1">
    <citation type="journal article" date="2013" name="Genome Announc.">
        <title>Draft Genome Sequence of the Psychrophilic and Alkaliphilic Rhodonellum psychrophilum Strain GCM71T.</title>
        <authorList>
            <person name="Hauptmann A.L."/>
            <person name="Glaring M.A."/>
            <person name="Hallin P.F."/>
            <person name="Prieme A."/>
            <person name="Stougaard P."/>
        </authorList>
    </citation>
    <scope>NUCLEOTIDE SEQUENCE [LARGE SCALE GENOMIC DNA]</scope>
    <source>
        <strain evidence="1 2">GCM71</strain>
    </source>
</reference>
<comment type="caution">
    <text evidence="1">The sequence shown here is derived from an EMBL/GenBank/DDBJ whole genome shotgun (WGS) entry which is preliminary data.</text>
</comment>
<organism evidence="1 2">
    <name type="scientific">Rhodonellum psychrophilum GCM71 = DSM 17998</name>
    <dbReference type="NCBI Taxonomy" id="1123057"/>
    <lineage>
        <taxon>Bacteria</taxon>
        <taxon>Pseudomonadati</taxon>
        <taxon>Bacteroidota</taxon>
        <taxon>Cytophagia</taxon>
        <taxon>Cytophagales</taxon>
        <taxon>Cytophagaceae</taxon>
        <taxon>Rhodonellum</taxon>
    </lineage>
</organism>
<protein>
    <submittedName>
        <fullName evidence="1">Uncharacterized protein</fullName>
    </submittedName>
</protein>
<gene>
    <name evidence="1" type="ORF">P872_21595</name>
</gene>
<name>U5BV53_9BACT</name>
<dbReference type="AlphaFoldDB" id="U5BV53"/>
<accession>U5BV53</accession>
<proteinExistence type="predicted"/>
<dbReference type="Proteomes" id="UP000016843">
    <property type="component" value="Unassembled WGS sequence"/>
</dbReference>
<sequence length="71" mass="7874">MVVEWASSKLDFKIQSQKPRKIIIAAWFSLFLTLNPIDALGFLNGLENASDQTIGRIRVATKVVKSKTVGI</sequence>
<keyword evidence="2" id="KW-1185">Reference proteome</keyword>
<dbReference type="EMBL" id="AWXR01000097">
    <property type="protein sequence ID" value="ERM80471.1"/>
    <property type="molecule type" value="Genomic_DNA"/>
</dbReference>